<dbReference type="Proteomes" id="UP000215256">
    <property type="component" value="Chromosome 1"/>
</dbReference>
<organism evidence="1 2">
    <name type="scientific">Ochrobactrum quorumnocens</name>
    <dbReference type="NCBI Taxonomy" id="271865"/>
    <lineage>
        <taxon>Bacteria</taxon>
        <taxon>Pseudomonadati</taxon>
        <taxon>Pseudomonadota</taxon>
        <taxon>Alphaproteobacteria</taxon>
        <taxon>Hyphomicrobiales</taxon>
        <taxon>Brucellaceae</taxon>
        <taxon>Brucella/Ochrobactrum group</taxon>
        <taxon>Ochrobactrum</taxon>
    </lineage>
</organism>
<protein>
    <submittedName>
        <fullName evidence="1">Uncharacterized protein</fullName>
    </submittedName>
</protein>
<proteinExistence type="predicted"/>
<evidence type="ECO:0000313" key="1">
    <source>
        <dbReference type="EMBL" id="ASV86732.1"/>
    </source>
</evidence>
<dbReference type="EMBL" id="CP022604">
    <property type="protein sequence ID" value="ASV86732.1"/>
    <property type="molecule type" value="Genomic_DNA"/>
</dbReference>
<evidence type="ECO:0000313" key="2">
    <source>
        <dbReference type="Proteomes" id="UP000215256"/>
    </source>
</evidence>
<dbReference type="KEGG" id="och:CES85_2153"/>
<name>A0A248UJD6_9HYPH</name>
<gene>
    <name evidence="1" type="ORF">CES85_2153</name>
</gene>
<reference evidence="1 2" key="1">
    <citation type="submission" date="2017-07" db="EMBL/GenBank/DDBJ databases">
        <title>Phylogenetic study on the rhizospheric bacterium Ochrobactrum sp. A44.</title>
        <authorList>
            <person name="Krzyzanowska D.M."/>
            <person name="Ossowicki A."/>
            <person name="Rajewska M."/>
            <person name="Maciag T."/>
            <person name="Kaczynski Z."/>
            <person name="Czerwicka M."/>
            <person name="Jafra S."/>
        </authorList>
    </citation>
    <scope>NUCLEOTIDE SEQUENCE [LARGE SCALE GENOMIC DNA]</scope>
    <source>
        <strain evidence="1 2">A44</strain>
    </source>
</reference>
<sequence>MPAHAFAIANGEVATLLSYDKGRNAAISICHEHLKRRSIYGINHGKSF</sequence>
<accession>A0A248UJD6</accession>
<dbReference type="AlphaFoldDB" id="A0A248UJD6"/>